<dbReference type="OrthoDB" id="7593573at2"/>
<organism evidence="4 5">
    <name type="scientific">Alienimonas californiensis</name>
    <dbReference type="NCBI Taxonomy" id="2527989"/>
    <lineage>
        <taxon>Bacteria</taxon>
        <taxon>Pseudomonadati</taxon>
        <taxon>Planctomycetota</taxon>
        <taxon>Planctomycetia</taxon>
        <taxon>Planctomycetales</taxon>
        <taxon>Planctomycetaceae</taxon>
        <taxon>Alienimonas</taxon>
    </lineage>
</organism>
<sequence>MSSSPLTAEAVRDWVGGTYYDRGKALAGDRAISGGRVYDVSGGVRVAARCTGTYAPFYRVAATVADGRVTASACTCPVGGGTEPDAEGRCKHVAALLLTWRKRPDDFIPDENPRVTLARRFKEELAEMVLALLNRSAQTDEEAWEHDPEEYDPDAADWYLAPDPAPPKA</sequence>
<keyword evidence="1" id="KW-0863">Zinc-finger</keyword>
<evidence type="ECO:0000313" key="4">
    <source>
        <dbReference type="EMBL" id="QDT14801.1"/>
    </source>
</evidence>
<evidence type="ECO:0000256" key="1">
    <source>
        <dbReference type="PROSITE-ProRule" id="PRU00325"/>
    </source>
</evidence>
<name>A0A517P5Z9_9PLAN</name>
<dbReference type="KEGG" id="acaf:CA12_08800"/>
<dbReference type="AlphaFoldDB" id="A0A517P5Z9"/>
<dbReference type="InterPro" id="IPR007527">
    <property type="entry name" value="Znf_SWIM"/>
</dbReference>
<reference evidence="4 5" key="1">
    <citation type="submission" date="2019-02" db="EMBL/GenBank/DDBJ databases">
        <title>Deep-cultivation of Planctomycetes and their phenomic and genomic characterization uncovers novel biology.</title>
        <authorList>
            <person name="Wiegand S."/>
            <person name="Jogler M."/>
            <person name="Boedeker C."/>
            <person name="Pinto D."/>
            <person name="Vollmers J."/>
            <person name="Rivas-Marin E."/>
            <person name="Kohn T."/>
            <person name="Peeters S.H."/>
            <person name="Heuer A."/>
            <person name="Rast P."/>
            <person name="Oberbeckmann S."/>
            <person name="Bunk B."/>
            <person name="Jeske O."/>
            <person name="Meyerdierks A."/>
            <person name="Storesund J.E."/>
            <person name="Kallscheuer N."/>
            <person name="Luecker S."/>
            <person name="Lage O.M."/>
            <person name="Pohl T."/>
            <person name="Merkel B.J."/>
            <person name="Hornburger P."/>
            <person name="Mueller R.-W."/>
            <person name="Bruemmer F."/>
            <person name="Labrenz M."/>
            <person name="Spormann A.M."/>
            <person name="Op den Camp H."/>
            <person name="Overmann J."/>
            <person name="Amann R."/>
            <person name="Jetten M.S.M."/>
            <person name="Mascher T."/>
            <person name="Medema M.H."/>
            <person name="Devos D.P."/>
            <person name="Kaster A.-K."/>
            <person name="Ovreas L."/>
            <person name="Rohde M."/>
            <person name="Galperin M.Y."/>
            <person name="Jogler C."/>
        </authorList>
    </citation>
    <scope>NUCLEOTIDE SEQUENCE [LARGE SCALE GENOMIC DNA]</scope>
    <source>
        <strain evidence="4 5">CA12</strain>
    </source>
</reference>
<feature type="compositionally biased region" description="Acidic residues" evidence="2">
    <location>
        <begin position="139"/>
        <end position="155"/>
    </location>
</feature>
<feature type="region of interest" description="Disordered" evidence="2">
    <location>
        <begin position="138"/>
        <end position="169"/>
    </location>
</feature>
<keyword evidence="1" id="KW-0479">Metal-binding</keyword>
<evidence type="ECO:0000259" key="3">
    <source>
        <dbReference type="PROSITE" id="PS50966"/>
    </source>
</evidence>
<dbReference type="GO" id="GO:0008270">
    <property type="term" value="F:zinc ion binding"/>
    <property type="evidence" value="ECO:0007669"/>
    <property type="project" value="UniProtKB-KW"/>
</dbReference>
<evidence type="ECO:0000313" key="5">
    <source>
        <dbReference type="Proteomes" id="UP000318741"/>
    </source>
</evidence>
<feature type="domain" description="SWIM-type" evidence="3">
    <location>
        <begin position="58"/>
        <end position="101"/>
    </location>
</feature>
<evidence type="ECO:0000256" key="2">
    <source>
        <dbReference type="SAM" id="MobiDB-lite"/>
    </source>
</evidence>
<keyword evidence="5" id="KW-1185">Reference proteome</keyword>
<dbReference type="RefSeq" id="WP_145357658.1">
    <property type="nucleotide sequence ID" value="NZ_CP036265.1"/>
</dbReference>
<dbReference type="Proteomes" id="UP000318741">
    <property type="component" value="Chromosome"/>
</dbReference>
<keyword evidence="1" id="KW-0862">Zinc</keyword>
<dbReference type="PROSITE" id="PS50966">
    <property type="entry name" value="ZF_SWIM"/>
    <property type="match status" value="1"/>
</dbReference>
<protein>
    <recommendedName>
        <fullName evidence="3">SWIM-type domain-containing protein</fullName>
    </recommendedName>
</protein>
<proteinExistence type="predicted"/>
<accession>A0A517P5Z9</accession>
<dbReference type="EMBL" id="CP036265">
    <property type="protein sequence ID" value="QDT14801.1"/>
    <property type="molecule type" value="Genomic_DNA"/>
</dbReference>
<gene>
    <name evidence="4" type="ORF">CA12_08800</name>
</gene>